<proteinExistence type="predicted"/>
<gene>
    <name evidence="2" type="primary">LOC127565083</name>
</gene>
<dbReference type="Proteomes" id="UP000515160">
    <property type="component" value="Chromosome 2L"/>
</dbReference>
<dbReference type="OrthoDB" id="7858165at2759"/>
<dbReference type="GeneID" id="127565083"/>
<name>A0A9C6WCF7_DROAB</name>
<dbReference type="RefSeq" id="XP_051858119.1">
    <property type="nucleotide sequence ID" value="XM_052002159.1"/>
</dbReference>
<evidence type="ECO:0000313" key="2">
    <source>
        <dbReference type="RefSeq" id="XP_051858119.1"/>
    </source>
</evidence>
<organism evidence="1 2">
    <name type="scientific">Drosophila albomicans</name>
    <name type="common">Fruit fly</name>
    <dbReference type="NCBI Taxonomy" id="7291"/>
    <lineage>
        <taxon>Eukaryota</taxon>
        <taxon>Metazoa</taxon>
        <taxon>Ecdysozoa</taxon>
        <taxon>Arthropoda</taxon>
        <taxon>Hexapoda</taxon>
        <taxon>Insecta</taxon>
        <taxon>Pterygota</taxon>
        <taxon>Neoptera</taxon>
        <taxon>Endopterygota</taxon>
        <taxon>Diptera</taxon>
        <taxon>Brachycera</taxon>
        <taxon>Muscomorpha</taxon>
        <taxon>Ephydroidea</taxon>
        <taxon>Drosophilidae</taxon>
        <taxon>Drosophila</taxon>
    </lineage>
</organism>
<evidence type="ECO:0000313" key="1">
    <source>
        <dbReference type="Proteomes" id="UP000515160"/>
    </source>
</evidence>
<sequence length="178" mass="19704">MPNTGGPRQQRRLLLTNVVRSISLYAPPIWLKGAESGTFMRQMNSVHRICALRICCAFRTVSGEAAMVLAGTAPFDLQAAVIDLASSRSGSQGYLHRFGHASDPYCSHCETQVMEDAEHVFMHGGRFAGAREELEVRLEGRVETESVVEHMISSKEKWVAVNTVTNTSWASSYNKTTR</sequence>
<reference evidence="2" key="1">
    <citation type="submission" date="2025-08" db="UniProtKB">
        <authorList>
            <consortium name="RefSeq"/>
        </authorList>
    </citation>
    <scope>IDENTIFICATION</scope>
    <source>
        <strain evidence="2">15112-1751.03</strain>
        <tissue evidence="2">Whole Adult</tissue>
    </source>
</reference>
<dbReference type="AlphaFoldDB" id="A0A9C6WCF7"/>
<protein>
    <submittedName>
        <fullName evidence="2">Uncharacterized protein LOC127565083</fullName>
    </submittedName>
</protein>
<keyword evidence="1" id="KW-1185">Reference proteome</keyword>
<accession>A0A9C6WCF7</accession>